<feature type="region of interest" description="Disordered" evidence="1">
    <location>
        <begin position="633"/>
        <end position="667"/>
    </location>
</feature>
<feature type="region of interest" description="Disordered" evidence="1">
    <location>
        <begin position="1"/>
        <end position="27"/>
    </location>
</feature>
<dbReference type="EMBL" id="KN817702">
    <property type="protein sequence ID" value="KJA13959.1"/>
    <property type="molecule type" value="Genomic_DNA"/>
</dbReference>
<evidence type="ECO:0000256" key="1">
    <source>
        <dbReference type="SAM" id="MobiDB-lite"/>
    </source>
</evidence>
<keyword evidence="3" id="KW-1185">Reference proteome</keyword>
<feature type="compositionally biased region" description="Low complexity" evidence="1">
    <location>
        <begin position="773"/>
        <end position="782"/>
    </location>
</feature>
<feature type="region of interest" description="Disordered" evidence="1">
    <location>
        <begin position="965"/>
        <end position="1052"/>
    </location>
</feature>
<feature type="region of interest" description="Disordered" evidence="1">
    <location>
        <begin position="808"/>
        <end position="929"/>
    </location>
</feature>
<dbReference type="OMA" id="MRASKWG"/>
<evidence type="ECO:0000313" key="3">
    <source>
        <dbReference type="Proteomes" id="UP000054270"/>
    </source>
</evidence>
<reference evidence="3" key="1">
    <citation type="submission" date="2014-04" db="EMBL/GenBank/DDBJ databases">
        <title>Evolutionary Origins and Diversification of the Mycorrhizal Mutualists.</title>
        <authorList>
            <consortium name="DOE Joint Genome Institute"/>
            <consortium name="Mycorrhizal Genomics Consortium"/>
            <person name="Kohler A."/>
            <person name="Kuo A."/>
            <person name="Nagy L.G."/>
            <person name="Floudas D."/>
            <person name="Copeland A."/>
            <person name="Barry K.W."/>
            <person name="Cichocki N."/>
            <person name="Veneault-Fourrey C."/>
            <person name="LaButti K."/>
            <person name="Lindquist E.A."/>
            <person name="Lipzen A."/>
            <person name="Lundell T."/>
            <person name="Morin E."/>
            <person name="Murat C."/>
            <person name="Riley R."/>
            <person name="Ohm R."/>
            <person name="Sun H."/>
            <person name="Tunlid A."/>
            <person name="Henrissat B."/>
            <person name="Grigoriev I.V."/>
            <person name="Hibbett D.S."/>
            <person name="Martin F."/>
        </authorList>
    </citation>
    <scope>NUCLEOTIDE SEQUENCE [LARGE SCALE GENOMIC DNA]</scope>
    <source>
        <strain evidence="3">FD-334 SS-4</strain>
    </source>
</reference>
<protein>
    <submittedName>
        <fullName evidence="2">Uncharacterized protein</fullName>
    </submittedName>
</protein>
<feature type="compositionally biased region" description="Polar residues" evidence="1">
    <location>
        <begin position="859"/>
        <end position="872"/>
    </location>
</feature>
<accession>A0A0D2N400</accession>
<feature type="region of interest" description="Disordered" evidence="1">
    <location>
        <begin position="573"/>
        <end position="598"/>
    </location>
</feature>
<feature type="region of interest" description="Disordered" evidence="1">
    <location>
        <begin position="475"/>
        <end position="503"/>
    </location>
</feature>
<dbReference type="OrthoDB" id="2148418at2759"/>
<feature type="compositionally biased region" description="Low complexity" evidence="1">
    <location>
        <begin position="1"/>
        <end position="19"/>
    </location>
</feature>
<feature type="region of interest" description="Disordered" evidence="1">
    <location>
        <begin position="260"/>
        <end position="279"/>
    </location>
</feature>
<feature type="compositionally biased region" description="Low complexity" evidence="1">
    <location>
        <begin position="817"/>
        <end position="832"/>
    </location>
</feature>
<evidence type="ECO:0000313" key="2">
    <source>
        <dbReference type="EMBL" id="KJA13959.1"/>
    </source>
</evidence>
<feature type="compositionally biased region" description="Low complexity" evidence="1">
    <location>
        <begin position="493"/>
        <end position="503"/>
    </location>
</feature>
<organism evidence="2 3">
    <name type="scientific">Hypholoma sublateritium (strain FD-334 SS-4)</name>
    <dbReference type="NCBI Taxonomy" id="945553"/>
    <lineage>
        <taxon>Eukaryota</taxon>
        <taxon>Fungi</taxon>
        <taxon>Dikarya</taxon>
        <taxon>Basidiomycota</taxon>
        <taxon>Agaricomycotina</taxon>
        <taxon>Agaricomycetes</taxon>
        <taxon>Agaricomycetidae</taxon>
        <taxon>Agaricales</taxon>
        <taxon>Agaricineae</taxon>
        <taxon>Strophariaceae</taxon>
        <taxon>Hypholoma</taxon>
    </lineage>
</organism>
<feature type="compositionally biased region" description="Basic and acidic residues" evidence="1">
    <location>
        <begin position="984"/>
        <end position="1005"/>
    </location>
</feature>
<feature type="region of interest" description="Disordered" evidence="1">
    <location>
        <begin position="44"/>
        <end position="73"/>
    </location>
</feature>
<sequence>MDNIVPASPASSSASDSDAFNTGSAHVYFGPFKTPERKFIAASRTLFPPPQPSAVRRSPRLSSPRLRSASPMDVQAIEEDIRDIEQVAQLVNDSDEDEGEPSGSGMGTPQVGDDNFPDEPSSALADRVIHALDNPSPPPSPPSALRIFDPYHTASPDGPTDYHTDLMSLKINDNSETGSEITFLLASGEQHPVAQSTTPPPDIFVNDGQAARECLISFESPPILPKRQDAGKATFHETMIPPNQPTLSVDDLLSQSPHNLSTPTRDTPGQTLGIINGAPVPKDKSTMLYRQECTPEVVITTPSIAEQSNLHNDIPDIVPNTTQSTSTEGLAATPLRRSTRPRRSITPSPTPDPNPPIFVAPPSIARTQVKKRTPALIIDNEAVSDSQDEQDDVRRSPSPPKIESVIRGRHRSPGKAPLSFRRELGSLSPTSSNVLSTLAFTSVDDPINENATTMPRSQVASTSSQPMFSFSVFSPPTEAPTTPARSTGPVRFASPPKASSPSKANTYRIQMPVSGDPTTNTPARRIPIAQAVAQGHVSPEKAVQLGFAANGTPLPSTSSPAKRVLMSDSAAPALMKSNNLRPASPAKRTLGQRGPSAELSQRFTASLKGKERALPVSQERIAALPKLPYPLLSSTSASSSQSAPSQDVIHVRPSPAKSALKQPTSRIPRIGIKPYARAIPKVSEKSTTDLTKPLLKSVDSASVARKNAREGAKPLAASSSSRVKHSASTSLTTTLKRKREGEIVSPAKPRVIMLRQVAPLATPPIETLSITQPPASTSTTSAKVKKPMQAPVRIRRVIDAESTVFVKHKPLTQPDAEQTTKTTSQQTPETPSLLIAPVPALATESNEVHPSSPMKQDPVENSQQAPEQSSDEANAPGTLDDATGATSFISGLRRTTRSRRSTPLNDVFTEGGSRTTTTRRKPPTFRSDDVFSGMSMTALKDLTVSNTVKNQRYVVAKLETEVIRKEGTRPESPAVKIRTIVQRQQEERDRDRAERANRRARRSGEDLPSSDIEDPNGATYSDDLMSVDEDGDSSIRHTRGAGESDDYETPDRHKTIRPIRLFGSNGEAVDAAQMRRRVKWDRGLFTTVYLDEVKLGTRQTSKENRALKSILAPTAKALRLDTLGNHPHADSPLVDIVQENITVKKIVYDSDVIVSEIAVAPKNTRSKSKKKQ</sequence>
<proteinExistence type="predicted"/>
<feature type="region of interest" description="Disordered" evidence="1">
    <location>
        <begin position="89"/>
        <end position="160"/>
    </location>
</feature>
<gene>
    <name evidence="2" type="ORF">HYPSUDRAFT_209095</name>
</gene>
<dbReference type="STRING" id="945553.A0A0D2N400"/>
<feature type="compositionally biased region" description="Polar residues" evidence="1">
    <location>
        <begin position="260"/>
        <end position="270"/>
    </location>
</feature>
<feature type="region of interest" description="Disordered" evidence="1">
    <location>
        <begin position="699"/>
        <end position="733"/>
    </location>
</feature>
<feature type="region of interest" description="Disordered" evidence="1">
    <location>
        <begin position="768"/>
        <end position="788"/>
    </location>
</feature>
<feature type="compositionally biased region" description="Low complexity" evidence="1">
    <location>
        <begin position="633"/>
        <end position="646"/>
    </location>
</feature>
<feature type="compositionally biased region" description="Low complexity" evidence="1">
    <location>
        <begin position="716"/>
        <end position="730"/>
    </location>
</feature>
<feature type="compositionally biased region" description="Polar residues" evidence="1">
    <location>
        <begin position="475"/>
        <end position="485"/>
    </location>
</feature>
<dbReference type="Proteomes" id="UP000054270">
    <property type="component" value="Unassembled WGS sequence"/>
</dbReference>
<feature type="compositionally biased region" description="Polar residues" evidence="1">
    <location>
        <begin position="319"/>
        <end position="328"/>
    </location>
</feature>
<name>A0A0D2N400_HYPSF</name>
<feature type="compositionally biased region" description="Pro residues" evidence="1">
    <location>
        <begin position="348"/>
        <end position="359"/>
    </location>
</feature>
<feature type="region of interest" description="Disordered" evidence="1">
    <location>
        <begin position="310"/>
        <end position="421"/>
    </location>
</feature>
<feature type="compositionally biased region" description="Low complexity" evidence="1">
    <location>
        <begin position="53"/>
        <end position="71"/>
    </location>
</feature>
<dbReference type="AlphaFoldDB" id="A0A0D2N400"/>